<keyword evidence="1" id="KW-0812">Transmembrane</keyword>
<organism evidence="2 3">
    <name type="scientific">Wuchereria bancrofti</name>
    <dbReference type="NCBI Taxonomy" id="6293"/>
    <lineage>
        <taxon>Eukaryota</taxon>
        <taxon>Metazoa</taxon>
        <taxon>Ecdysozoa</taxon>
        <taxon>Nematoda</taxon>
        <taxon>Chromadorea</taxon>
        <taxon>Rhabditida</taxon>
        <taxon>Spirurina</taxon>
        <taxon>Spiruromorpha</taxon>
        <taxon>Filarioidea</taxon>
        <taxon>Onchocercidae</taxon>
        <taxon>Wuchereria</taxon>
    </lineage>
</organism>
<dbReference type="EMBL" id="ADBV01000026">
    <property type="protein sequence ID" value="EJW88897.1"/>
    <property type="molecule type" value="Genomic_DNA"/>
</dbReference>
<proteinExistence type="predicted"/>
<gene>
    <name evidence="2" type="ORF">WUBG_00192</name>
</gene>
<evidence type="ECO:0000313" key="3">
    <source>
        <dbReference type="Proteomes" id="UP000004810"/>
    </source>
</evidence>
<reference evidence="3" key="1">
    <citation type="submission" date="2012-08" db="EMBL/GenBank/DDBJ databases">
        <title>The Genome Sequence of Wuchereria bancrofti.</title>
        <authorList>
            <person name="Nutman T.B."/>
            <person name="Fink D.L."/>
            <person name="Russ C."/>
            <person name="Young S."/>
            <person name="Zeng Q."/>
            <person name="Koehrsen M."/>
            <person name="Alvarado L."/>
            <person name="Berlin A."/>
            <person name="Chapman S.B."/>
            <person name="Chen Z."/>
            <person name="Freedman E."/>
            <person name="Gellesch M."/>
            <person name="Goldberg J."/>
            <person name="Griggs A."/>
            <person name="Gujja S."/>
            <person name="Heilman E.R."/>
            <person name="Heiman D."/>
            <person name="Hepburn T."/>
            <person name="Howarth C."/>
            <person name="Jen D."/>
            <person name="Larson L."/>
            <person name="Lewis B."/>
            <person name="Mehta T."/>
            <person name="Park D."/>
            <person name="Pearson M."/>
            <person name="Roberts A."/>
            <person name="Saif S."/>
            <person name="Shea T."/>
            <person name="Shenoy N."/>
            <person name="Sisk P."/>
            <person name="Stolte C."/>
            <person name="Sykes S."/>
            <person name="Walk T."/>
            <person name="White J."/>
            <person name="Yandava C."/>
            <person name="Haas B."/>
            <person name="Henn M.R."/>
            <person name="Nusbaum C."/>
            <person name="Birren B."/>
        </authorList>
    </citation>
    <scope>NUCLEOTIDE SEQUENCE [LARGE SCALE GENOMIC DNA]</scope>
    <source>
        <strain evidence="3">NA</strain>
    </source>
</reference>
<keyword evidence="1" id="KW-1133">Transmembrane helix</keyword>
<sequence length="194" mass="21972">MGGSILSYNAAFTSFTFIIIIGMGGVGHFSRPLVSVLLLMKKGGISEVMKASRISFIPGVNLEFLLGFYSEAAISITQIWIPTTCHQYLCTLKLNINEDKIFDFVSNPILRNNAIDFSYLWELTSYHLSKDKANRPAETSDNFDHLLHSAKQHQKFYLIKVVNYDKAILLFSYISLFLKPPFLHRISKKLKTAA</sequence>
<protein>
    <submittedName>
        <fullName evidence="2">Uncharacterized protein</fullName>
    </submittedName>
</protein>
<dbReference type="Proteomes" id="UP000004810">
    <property type="component" value="Unassembled WGS sequence"/>
</dbReference>
<feature type="transmembrane region" description="Helical" evidence="1">
    <location>
        <begin position="12"/>
        <end position="39"/>
    </location>
</feature>
<dbReference type="AlphaFoldDB" id="J9FGW4"/>
<evidence type="ECO:0000313" key="2">
    <source>
        <dbReference type="EMBL" id="EJW88897.1"/>
    </source>
</evidence>
<name>J9FGW4_WUCBA</name>
<evidence type="ECO:0000256" key="1">
    <source>
        <dbReference type="SAM" id="Phobius"/>
    </source>
</evidence>
<keyword evidence="1" id="KW-0472">Membrane</keyword>
<comment type="caution">
    <text evidence="2">The sequence shown here is derived from an EMBL/GenBank/DDBJ whole genome shotgun (WGS) entry which is preliminary data.</text>
</comment>
<accession>J9FGW4</accession>